<name>A0A9X3DER8_9SPHI</name>
<evidence type="ECO:0000313" key="1">
    <source>
        <dbReference type="EMBL" id="MCX3264795.1"/>
    </source>
</evidence>
<dbReference type="RefSeq" id="WP_010603365.1">
    <property type="nucleotide sequence ID" value="NZ_JAPJUH010000002.1"/>
</dbReference>
<dbReference type="EMBL" id="JAPJUH010000002">
    <property type="protein sequence ID" value="MCX3264795.1"/>
    <property type="molecule type" value="Genomic_DNA"/>
</dbReference>
<dbReference type="AlphaFoldDB" id="A0A9X3DER8"/>
<evidence type="ECO:0008006" key="3">
    <source>
        <dbReference type="Google" id="ProtNLM"/>
    </source>
</evidence>
<keyword evidence="2" id="KW-1185">Reference proteome</keyword>
<dbReference type="Gene3D" id="3.40.960.10">
    <property type="entry name" value="VSR Endonuclease"/>
    <property type="match status" value="1"/>
</dbReference>
<accession>A0A9X3DER8</accession>
<sequence length="170" mass="19445">MKPQIAKELIKSITERGWIEKDGVYYTPAQAAEMGITSVKAKKTRGKNLIKTGDIHDERNIRNKANQKDFFMKLMEIELQIDIWPEFYFSTKREFRFDYAIPEHKIGIEQNGGIWSKGNSGHSSGTGIQRDMDKSSLAASLGWRVISRSPEQMMTSETIELIKSALKIFN</sequence>
<organism evidence="1 2">
    <name type="scientific">Pedobacter agri</name>
    <dbReference type="NCBI Taxonomy" id="454586"/>
    <lineage>
        <taxon>Bacteria</taxon>
        <taxon>Pseudomonadati</taxon>
        <taxon>Bacteroidota</taxon>
        <taxon>Sphingobacteriia</taxon>
        <taxon>Sphingobacteriales</taxon>
        <taxon>Sphingobacteriaceae</taxon>
        <taxon>Pedobacter</taxon>
    </lineage>
</organism>
<proteinExistence type="predicted"/>
<reference evidence="1" key="1">
    <citation type="submission" date="2022-11" db="EMBL/GenBank/DDBJ databases">
        <authorList>
            <person name="Graham C."/>
            <person name="Newman J.D."/>
        </authorList>
    </citation>
    <scope>NUCLEOTIDE SEQUENCE</scope>
    <source>
        <strain evidence="1">DSM 19486</strain>
    </source>
</reference>
<protein>
    <recommendedName>
        <fullName evidence="3">DUF559 domain-containing protein</fullName>
    </recommendedName>
</protein>
<evidence type="ECO:0000313" key="2">
    <source>
        <dbReference type="Proteomes" id="UP001142592"/>
    </source>
</evidence>
<dbReference type="Proteomes" id="UP001142592">
    <property type="component" value="Unassembled WGS sequence"/>
</dbReference>
<comment type="caution">
    <text evidence="1">The sequence shown here is derived from an EMBL/GenBank/DDBJ whole genome shotgun (WGS) entry which is preliminary data.</text>
</comment>
<gene>
    <name evidence="1" type="ORF">OQZ29_08575</name>
</gene>